<dbReference type="KEGG" id="clec:106661825"/>
<feature type="compositionally biased region" description="Low complexity" evidence="1">
    <location>
        <begin position="285"/>
        <end position="305"/>
    </location>
</feature>
<accession>A0A8I6RBX1</accession>
<dbReference type="GeneID" id="106661825"/>
<evidence type="ECO:0000313" key="2">
    <source>
        <dbReference type="EnsemblMetazoa" id="XP_014240990.1"/>
    </source>
</evidence>
<feature type="compositionally biased region" description="Polar residues" evidence="1">
    <location>
        <begin position="25"/>
        <end position="45"/>
    </location>
</feature>
<protein>
    <submittedName>
        <fullName evidence="2">Uncharacterized protein</fullName>
    </submittedName>
</protein>
<proteinExistence type="predicted"/>
<evidence type="ECO:0000313" key="3">
    <source>
        <dbReference type="Proteomes" id="UP000494040"/>
    </source>
</evidence>
<feature type="region of interest" description="Disordered" evidence="1">
    <location>
        <begin position="256"/>
        <end position="317"/>
    </location>
</feature>
<dbReference type="OrthoDB" id="10434445at2759"/>
<feature type="compositionally biased region" description="Basic residues" evidence="1">
    <location>
        <begin position="275"/>
        <end position="284"/>
    </location>
</feature>
<keyword evidence="3" id="KW-1185">Reference proteome</keyword>
<reference evidence="2" key="1">
    <citation type="submission" date="2022-01" db="UniProtKB">
        <authorList>
            <consortium name="EnsemblMetazoa"/>
        </authorList>
    </citation>
    <scope>IDENTIFICATION</scope>
</reference>
<dbReference type="RefSeq" id="XP_014240990.1">
    <property type="nucleotide sequence ID" value="XM_014385504.2"/>
</dbReference>
<organism evidence="2 3">
    <name type="scientific">Cimex lectularius</name>
    <name type="common">Bed bug</name>
    <name type="synonym">Acanthia lectularia</name>
    <dbReference type="NCBI Taxonomy" id="79782"/>
    <lineage>
        <taxon>Eukaryota</taxon>
        <taxon>Metazoa</taxon>
        <taxon>Ecdysozoa</taxon>
        <taxon>Arthropoda</taxon>
        <taxon>Hexapoda</taxon>
        <taxon>Insecta</taxon>
        <taxon>Pterygota</taxon>
        <taxon>Neoptera</taxon>
        <taxon>Paraneoptera</taxon>
        <taxon>Hemiptera</taxon>
        <taxon>Heteroptera</taxon>
        <taxon>Panheteroptera</taxon>
        <taxon>Cimicomorpha</taxon>
        <taxon>Cimicidae</taxon>
        <taxon>Cimex</taxon>
    </lineage>
</organism>
<feature type="region of interest" description="Disordered" evidence="1">
    <location>
        <begin position="83"/>
        <end position="122"/>
    </location>
</feature>
<sequence length="317" mass="35755">MQIPTARPDLDGGDGISSGDEHSFAKQTSPIRTEQKNADQSQTSAKAERPAMPPELIVTSTQGNDLNVFERLYKAAEISRSGQLALSKSSSRRGSYRKISPVRPRRKLVRQSGELSDPECRSSEVKMPIRQHFWRVLSSDNLPWSCRKDEHEQILKACSQKLAELKKKHKIKIKEKIEIDAVKAPLKRKVKRRPNMGIERMTTISFEHVNIHDSMRVKPFRQVEFKKPEEEPLRKSIKKVPNRKFRKGGIVSLTTVHANNTEASGDESVENSSTSKKKKKKRKLLQLPKSVKSAVSAVTAVTTSTKKGRKDASAKKN</sequence>
<evidence type="ECO:0000256" key="1">
    <source>
        <dbReference type="SAM" id="MobiDB-lite"/>
    </source>
</evidence>
<dbReference type="Proteomes" id="UP000494040">
    <property type="component" value="Unassembled WGS sequence"/>
</dbReference>
<name>A0A8I6RBX1_CIMLE</name>
<dbReference type="EnsemblMetazoa" id="XM_014385504.2">
    <property type="protein sequence ID" value="XP_014240990.1"/>
    <property type="gene ID" value="LOC106661825"/>
</dbReference>
<dbReference type="AlphaFoldDB" id="A0A8I6RBX1"/>
<feature type="region of interest" description="Disordered" evidence="1">
    <location>
        <begin position="1"/>
        <end position="59"/>
    </location>
</feature>